<evidence type="ECO:0000256" key="16">
    <source>
        <dbReference type="ARBA" id="ARBA00023303"/>
    </source>
</evidence>
<feature type="transmembrane region" description="Helical" evidence="21">
    <location>
        <begin position="340"/>
        <end position="364"/>
    </location>
</feature>
<dbReference type="GO" id="GO:0005198">
    <property type="term" value="F:structural molecule activity"/>
    <property type="evidence" value="ECO:0007669"/>
    <property type="project" value="InterPro"/>
</dbReference>
<dbReference type="SUPFAM" id="SSF81324">
    <property type="entry name" value="Voltage-gated potassium channels"/>
    <property type="match status" value="2"/>
</dbReference>
<sequence length="710" mass="82081">MSTGPDNLFDLKNSFHLGNWQQCLNEAAKVKTTTDEQKLERDVFMYRAYIAQKKFNVVLSEINNSSPQPLKAVRLYARYLSSSSSSSVDDILAELDANQTLYMNDCYSSICAAAIYFHERNYDNVLKMLNNSGDIECMATSVQALLHLDRLDLARKEHKRMCQKDEYHTLSQLALAWINLYYGGEKLQDAYFIYQELKDKFGPTPLLLNGQAVAMICQNRWEEAEPLITETIEKDSNYTEAIINQMLLANINGKSNEMINRYINQLSDRQSLDQTFYDDYEHKQREPNTFVDNQQQSQYQQHQQQLEKIDIVGHPTTLYQNRSVSIINCEYKLKEKYPHLITLIFFFVIYITIILLGASLFMAFESKAEQRLRDQIMNKQQLFLEQNQCVDSKELKQFIKSVIITYDKGVNLALLNDLVDSMMMTTMTVADSDGDETDKMLAGNKNVSKVIVIDKRTDDSNDDVIEEIIVTERKQQQPSLKSYPTEQQQQLEEQQQKEGQRVKASTLIVPIQMSNWEFGSSMTYVASVVTTIGYGHVTPITNEGKILTIVFGAISIPCTLLFLSIIISMIRDGPIKQIEVWLIKLFGYFTEEVTLLKIRFLHLFLVTMVLFSALIILPAFLFKQMEPQWTFLDSFYYCFITITTVGLGDYVPGQNGLTENRTWYLISIVVYMYFGLCLMMLWIALVLRIPYFNFKTFLVIEEPELLEQTQ</sequence>
<feature type="transmembrane region" description="Helical" evidence="21">
    <location>
        <begin position="546"/>
        <end position="570"/>
    </location>
</feature>
<dbReference type="GO" id="GO:0006891">
    <property type="term" value="P:intra-Golgi vesicle-mediated transport"/>
    <property type="evidence" value="ECO:0007669"/>
    <property type="project" value="TreeGrafter"/>
</dbReference>
<dbReference type="PANTHER" id="PTHR10805:SF0">
    <property type="entry name" value="COATOMER SUBUNIT EPSILON"/>
    <property type="match status" value="1"/>
</dbReference>
<dbReference type="EMBL" id="SDOV01000002">
    <property type="protein sequence ID" value="KAH7644290.1"/>
    <property type="molecule type" value="Genomic_DNA"/>
</dbReference>
<keyword evidence="10" id="KW-0931">ER-Golgi transport</keyword>
<dbReference type="InterPro" id="IPR003280">
    <property type="entry name" value="2pore_dom_K_chnl"/>
</dbReference>
<evidence type="ECO:0000256" key="20">
    <source>
        <dbReference type="SAM" id="MobiDB-lite"/>
    </source>
</evidence>
<evidence type="ECO:0000256" key="6">
    <source>
        <dbReference type="ARBA" id="ARBA00015828"/>
    </source>
</evidence>
<keyword evidence="11" id="KW-0653">Protein transport</keyword>
<evidence type="ECO:0000256" key="11">
    <source>
        <dbReference type="ARBA" id="ARBA00022927"/>
    </source>
</evidence>
<dbReference type="Proteomes" id="UP000828236">
    <property type="component" value="Unassembled WGS sequence"/>
</dbReference>
<protein>
    <recommendedName>
        <fullName evidence="6">Coatomer subunit epsilon</fullName>
    </recommendedName>
    <alternativeName>
        <fullName evidence="18">Epsilon-coat protein</fullName>
    </alternativeName>
</protein>
<dbReference type="InterPro" id="IPR013099">
    <property type="entry name" value="K_chnl_dom"/>
</dbReference>
<evidence type="ECO:0000259" key="22">
    <source>
        <dbReference type="Pfam" id="PF07885"/>
    </source>
</evidence>
<accession>A0A9D4SKE0</accession>
<dbReference type="InterPro" id="IPR011990">
    <property type="entry name" value="TPR-like_helical_dom_sf"/>
</dbReference>
<keyword evidence="8" id="KW-0963">Cytoplasm</keyword>
<dbReference type="SUPFAM" id="SSF48452">
    <property type="entry name" value="TPR-like"/>
    <property type="match status" value="1"/>
</dbReference>
<evidence type="ECO:0000256" key="15">
    <source>
        <dbReference type="ARBA" id="ARBA00023136"/>
    </source>
</evidence>
<comment type="similarity">
    <text evidence="4">Belongs to the COPE family.</text>
</comment>
<evidence type="ECO:0000256" key="18">
    <source>
        <dbReference type="ARBA" id="ARBA00031602"/>
    </source>
</evidence>
<dbReference type="GO" id="GO:0006890">
    <property type="term" value="P:retrograde vesicle-mediated transport, Golgi to endoplasmic reticulum"/>
    <property type="evidence" value="ECO:0007669"/>
    <property type="project" value="InterPro"/>
</dbReference>
<keyword evidence="16 19" id="KW-0407">Ion channel</keyword>
<dbReference type="GO" id="GO:0006888">
    <property type="term" value="P:endoplasmic reticulum to Golgi vesicle-mediated transport"/>
    <property type="evidence" value="ECO:0007669"/>
    <property type="project" value="TreeGrafter"/>
</dbReference>
<dbReference type="AlphaFoldDB" id="A0A9D4SKE0"/>
<gene>
    <name evidence="23" type="ORF">HUG17_6652</name>
</gene>
<dbReference type="Pfam" id="PF04733">
    <property type="entry name" value="Coatomer_E"/>
    <property type="match status" value="1"/>
</dbReference>
<comment type="caution">
    <text evidence="23">The sequence shown here is derived from an EMBL/GenBank/DDBJ whole genome shotgun (WGS) entry which is preliminary data.</text>
</comment>
<dbReference type="GO" id="GO:0015031">
    <property type="term" value="P:protein transport"/>
    <property type="evidence" value="ECO:0007669"/>
    <property type="project" value="UniProtKB-KW"/>
</dbReference>
<evidence type="ECO:0000256" key="5">
    <source>
        <dbReference type="ARBA" id="ARBA00011775"/>
    </source>
</evidence>
<evidence type="ECO:0000313" key="23">
    <source>
        <dbReference type="EMBL" id="KAH7644290.1"/>
    </source>
</evidence>
<dbReference type="Gene3D" id="1.25.40.10">
    <property type="entry name" value="Tetratricopeptide repeat domain"/>
    <property type="match status" value="1"/>
</dbReference>
<evidence type="ECO:0000256" key="8">
    <source>
        <dbReference type="ARBA" id="ARBA00022490"/>
    </source>
</evidence>
<organism evidence="23">
    <name type="scientific">Dermatophagoides farinae</name>
    <name type="common">American house dust mite</name>
    <dbReference type="NCBI Taxonomy" id="6954"/>
    <lineage>
        <taxon>Eukaryota</taxon>
        <taxon>Metazoa</taxon>
        <taxon>Ecdysozoa</taxon>
        <taxon>Arthropoda</taxon>
        <taxon>Chelicerata</taxon>
        <taxon>Arachnida</taxon>
        <taxon>Acari</taxon>
        <taxon>Acariformes</taxon>
        <taxon>Sarcoptiformes</taxon>
        <taxon>Astigmata</taxon>
        <taxon>Psoroptidia</taxon>
        <taxon>Analgoidea</taxon>
        <taxon>Pyroglyphidae</taxon>
        <taxon>Dermatophagoidinae</taxon>
        <taxon>Dermatophagoides</taxon>
    </lineage>
</organism>
<evidence type="ECO:0000256" key="1">
    <source>
        <dbReference type="ARBA" id="ARBA00004141"/>
    </source>
</evidence>
<evidence type="ECO:0000256" key="10">
    <source>
        <dbReference type="ARBA" id="ARBA00022892"/>
    </source>
</evidence>
<reference evidence="23" key="1">
    <citation type="submission" date="2020-06" db="EMBL/GenBank/DDBJ databases">
        <authorList>
            <person name="Ji K."/>
            <person name="Li J."/>
        </authorList>
    </citation>
    <scope>NUCLEOTIDE SEQUENCE</scope>
    <source>
        <strain evidence="23">JKM2019</strain>
        <tissue evidence="23">Whole body</tissue>
    </source>
</reference>
<feature type="transmembrane region" description="Helical" evidence="21">
    <location>
        <begin position="663"/>
        <end position="687"/>
    </location>
</feature>
<dbReference type="GO" id="GO:0005267">
    <property type="term" value="F:potassium channel activity"/>
    <property type="evidence" value="ECO:0007669"/>
    <property type="project" value="InterPro"/>
</dbReference>
<dbReference type="InterPro" id="IPR006822">
    <property type="entry name" value="Coatomer_esu"/>
</dbReference>
<comment type="subcellular location">
    <subcellularLocation>
        <location evidence="3">Cytoplasmic vesicle</location>
        <location evidence="3">COPI-coated vesicle membrane</location>
        <topology evidence="3">Peripheral membrane protein</topology>
        <orientation evidence="3">Cytoplasmic side</orientation>
    </subcellularLocation>
    <subcellularLocation>
        <location evidence="2">Golgi apparatus membrane</location>
        <topology evidence="2">Peripheral membrane protein</topology>
        <orientation evidence="2">Cytoplasmic side</orientation>
    </subcellularLocation>
    <subcellularLocation>
        <location evidence="1">Membrane</location>
        <topology evidence="1">Multi-pass membrane protein</topology>
    </subcellularLocation>
</comment>
<keyword evidence="14 19" id="KW-0406">Ion transport</keyword>
<evidence type="ECO:0000256" key="12">
    <source>
        <dbReference type="ARBA" id="ARBA00022989"/>
    </source>
</evidence>
<feature type="region of interest" description="Disordered" evidence="20">
    <location>
        <begin position="476"/>
        <end position="498"/>
    </location>
</feature>
<keyword evidence="12 21" id="KW-1133">Transmembrane helix</keyword>
<feature type="domain" description="Potassium channel" evidence="22">
    <location>
        <begin position="607"/>
        <end position="688"/>
    </location>
</feature>
<evidence type="ECO:0000256" key="9">
    <source>
        <dbReference type="ARBA" id="ARBA00022692"/>
    </source>
</evidence>
<evidence type="ECO:0000256" key="19">
    <source>
        <dbReference type="RuleBase" id="RU003857"/>
    </source>
</evidence>
<dbReference type="Pfam" id="PF07885">
    <property type="entry name" value="Ion_trans_2"/>
    <property type="match status" value="2"/>
</dbReference>
<reference evidence="23" key="2">
    <citation type="journal article" date="2021" name="World Allergy Organ. J.">
        <title>Chromosome-level assembly of Dermatophagoides farinae genome and transcriptome reveals two novel allergens Der f 37 and Der f 39.</title>
        <authorList>
            <person name="Chen J."/>
            <person name="Cai Z."/>
            <person name="Fan D."/>
            <person name="Hu J."/>
            <person name="Hou Y."/>
            <person name="He Y."/>
            <person name="Zhang Z."/>
            <person name="Zhao Z."/>
            <person name="Gao P."/>
            <person name="Hu W."/>
            <person name="Sun J."/>
            <person name="Li J."/>
            <person name="Ji K."/>
        </authorList>
    </citation>
    <scope>NUCLEOTIDE SEQUENCE</scope>
    <source>
        <strain evidence="23">JKM2019</strain>
    </source>
</reference>
<feature type="compositionally biased region" description="Polar residues" evidence="20">
    <location>
        <begin position="476"/>
        <end position="485"/>
    </location>
</feature>
<evidence type="ECO:0000256" key="2">
    <source>
        <dbReference type="ARBA" id="ARBA00004255"/>
    </source>
</evidence>
<evidence type="ECO:0000256" key="14">
    <source>
        <dbReference type="ARBA" id="ARBA00023065"/>
    </source>
</evidence>
<evidence type="ECO:0000256" key="17">
    <source>
        <dbReference type="ARBA" id="ARBA00023329"/>
    </source>
</evidence>
<dbReference type="GO" id="GO:0000139">
    <property type="term" value="C:Golgi membrane"/>
    <property type="evidence" value="ECO:0007669"/>
    <property type="project" value="UniProtKB-SubCell"/>
</dbReference>
<dbReference type="GO" id="GO:0030126">
    <property type="term" value="C:COPI vesicle coat"/>
    <property type="evidence" value="ECO:0007669"/>
    <property type="project" value="TreeGrafter"/>
</dbReference>
<feature type="domain" description="Potassium channel" evidence="22">
    <location>
        <begin position="513"/>
        <end position="571"/>
    </location>
</feature>
<evidence type="ECO:0000256" key="21">
    <source>
        <dbReference type="SAM" id="Phobius"/>
    </source>
</evidence>
<keyword evidence="7 19" id="KW-0813">Transport</keyword>
<dbReference type="PRINTS" id="PR01333">
    <property type="entry name" value="2POREKCHANEL"/>
</dbReference>
<keyword evidence="15 21" id="KW-0472">Membrane</keyword>
<evidence type="ECO:0000256" key="13">
    <source>
        <dbReference type="ARBA" id="ARBA00023034"/>
    </source>
</evidence>
<evidence type="ECO:0000256" key="7">
    <source>
        <dbReference type="ARBA" id="ARBA00022448"/>
    </source>
</evidence>
<dbReference type="PANTHER" id="PTHR10805">
    <property type="entry name" value="COATOMER SUBUNIT EPSILON"/>
    <property type="match status" value="1"/>
</dbReference>
<dbReference type="Gene3D" id="1.10.287.70">
    <property type="match status" value="2"/>
</dbReference>
<name>A0A9D4SKE0_DERFA</name>
<proteinExistence type="inferred from homology"/>
<evidence type="ECO:0000256" key="4">
    <source>
        <dbReference type="ARBA" id="ARBA00008827"/>
    </source>
</evidence>
<keyword evidence="9 19" id="KW-0812">Transmembrane</keyword>
<feature type="transmembrane region" description="Helical" evidence="21">
    <location>
        <begin position="634"/>
        <end position="651"/>
    </location>
</feature>
<keyword evidence="17" id="KW-0968">Cytoplasmic vesicle</keyword>
<comment type="subunit">
    <text evidence="5">Oligomeric complex that consists of at least the alpha, beta, beta', gamma, delta, epsilon and zeta subunits.</text>
</comment>
<comment type="similarity">
    <text evidence="19">Belongs to the two pore domain potassium channel (TC 1.A.1.8) family.</text>
</comment>
<evidence type="ECO:0000256" key="3">
    <source>
        <dbReference type="ARBA" id="ARBA00004347"/>
    </source>
</evidence>
<keyword evidence="13" id="KW-0333">Golgi apparatus</keyword>
<feature type="transmembrane region" description="Helical" evidence="21">
    <location>
        <begin position="600"/>
        <end position="622"/>
    </location>
</feature>